<dbReference type="PANTHER" id="PTHR47186:SF3">
    <property type="entry name" value="OS09G0267800 PROTEIN"/>
    <property type="match status" value="1"/>
</dbReference>
<organism evidence="2 3">
    <name type="scientific">Paspalum notatum var. saurae</name>
    <dbReference type="NCBI Taxonomy" id="547442"/>
    <lineage>
        <taxon>Eukaryota</taxon>
        <taxon>Viridiplantae</taxon>
        <taxon>Streptophyta</taxon>
        <taxon>Embryophyta</taxon>
        <taxon>Tracheophyta</taxon>
        <taxon>Spermatophyta</taxon>
        <taxon>Magnoliopsida</taxon>
        <taxon>Liliopsida</taxon>
        <taxon>Poales</taxon>
        <taxon>Poaceae</taxon>
        <taxon>PACMAD clade</taxon>
        <taxon>Panicoideae</taxon>
        <taxon>Andropogonodae</taxon>
        <taxon>Paspaleae</taxon>
        <taxon>Paspalinae</taxon>
        <taxon>Paspalum</taxon>
    </lineage>
</organism>
<dbReference type="Gene3D" id="3.80.10.10">
    <property type="entry name" value="Ribonuclease Inhibitor"/>
    <property type="match status" value="4"/>
</dbReference>
<proteinExistence type="predicted"/>
<dbReference type="EMBL" id="CP144752">
    <property type="protein sequence ID" value="WVZ91407.1"/>
    <property type="molecule type" value="Genomic_DNA"/>
</dbReference>
<name>A0AAQ3XCK2_PASNO</name>
<gene>
    <name evidence="2" type="ORF">U9M48_037584</name>
</gene>
<protein>
    <recommendedName>
        <fullName evidence="1">R13L1/DRL21-like LRR repeat region domain-containing protein</fullName>
    </recommendedName>
</protein>
<sequence>MAKVQEMEIVCVGLVRVVVLGWQHVMATLKRCALGSTKPPSVHLFLCVLERGELRAATTGSISRLYNLLVLDLKECQSIFYSTREMSNLVKLRHFLVEDDSYHSGIFDVGKLKSIQELRRFEVKREKHGFELNQLGQLLQLQGSLEIHNLEKIEATSELEEIKLVHLHHLNRMGGGGGDRPNRDPEKEQDVLAHLRPHSNLQELCIREHGGHTYPTWLCTDLLVNNLKYLRLEGVAWKSLPPLLGDSLLVVGEERPSFEGQIFENLKRLELINILSLEKWSASSPFSKLELPFSHIFPNLKILELVNLERLEKWSSNCPLPNLEVVLVKDCPKFTEQFSDMFPNLQEKYIYKCEELVLVPQIPWTSAMCEARLQSVGESIEEIDYRKNLQDISIKFRKDAPDCELQNVLAFSNLSEIKIFTIRECPNVPLDQLQLPKSLERLAIDGCSNIVWPTERDNSTQFKSAVERLKISNWGGTMKEMAQVMSYFPNLSEFELRNCDSKEAKEVEEEEAAAKGQLLLPLLENQSSLRSLIITDCPLFLSSDSMSSFCCPFPTSLLSLELGGVKDGSMFMLAPLTNLTRLVLSYCEGLRSKDLWHLLGQGYLKELQIWGAHSLFDVSEPSHMHGQDVSHNSGLQVLETEEEAGTVAVSIGGRFSSSLTKLMLGRNNNMEHFTKAQSEALQMLTSLEDLRIDRYHKLRSLPEGLSGLLHLKTLRIESCDSIRSLPKGGLSSSLEELYIWWCPAIQSLPKATLPSSLTKLDVCACDAFRSLPKESLPSSVTVLSITVCPAIRSLHNKGRSSSLPSSLQMLDVRYSNEKLRRQCRKLIGTIPVVLVD</sequence>
<dbReference type="InterPro" id="IPR032675">
    <property type="entry name" value="LRR_dom_sf"/>
</dbReference>
<dbReference type="InterPro" id="IPR056789">
    <property type="entry name" value="LRR_R13L1-DRL21"/>
</dbReference>
<reference evidence="2 3" key="1">
    <citation type="submission" date="2024-02" db="EMBL/GenBank/DDBJ databases">
        <title>High-quality chromosome-scale genome assembly of Pensacola bahiagrass (Paspalum notatum Flugge var. saurae).</title>
        <authorList>
            <person name="Vega J.M."/>
            <person name="Podio M."/>
            <person name="Orjuela J."/>
            <person name="Siena L.A."/>
            <person name="Pessino S.C."/>
            <person name="Combes M.C."/>
            <person name="Mariac C."/>
            <person name="Albertini E."/>
            <person name="Pupilli F."/>
            <person name="Ortiz J.P.A."/>
            <person name="Leblanc O."/>
        </authorList>
    </citation>
    <scope>NUCLEOTIDE SEQUENCE [LARGE SCALE GENOMIC DNA]</scope>
    <source>
        <strain evidence="2">R1</strain>
        <tissue evidence="2">Leaf</tissue>
    </source>
</reference>
<evidence type="ECO:0000259" key="1">
    <source>
        <dbReference type="Pfam" id="PF25019"/>
    </source>
</evidence>
<evidence type="ECO:0000313" key="3">
    <source>
        <dbReference type="Proteomes" id="UP001341281"/>
    </source>
</evidence>
<dbReference type="PANTHER" id="PTHR47186">
    <property type="entry name" value="LEUCINE-RICH REPEAT-CONTAINING PROTEIN 57"/>
    <property type="match status" value="1"/>
</dbReference>
<keyword evidence="3" id="KW-1185">Reference proteome</keyword>
<dbReference type="SUPFAM" id="SSF52058">
    <property type="entry name" value="L domain-like"/>
    <property type="match status" value="2"/>
</dbReference>
<evidence type="ECO:0000313" key="2">
    <source>
        <dbReference type="EMBL" id="WVZ91407.1"/>
    </source>
</evidence>
<feature type="domain" description="R13L1/DRL21-like LRR repeat region" evidence="1">
    <location>
        <begin position="132"/>
        <end position="243"/>
    </location>
</feature>
<dbReference type="Pfam" id="PF25019">
    <property type="entry name" value="LRR_R13L1-DRL21"/>
    <property type="match status" value="1"/>
</dbReference>
<dbReference type="Proteomes" id="UP001341281">
    <property type="component" value="Chromosome 08"/>
</dbReference>
<dbReference type="AlphaFoldDB" id="A0AAQ3XCK2"/>
<accession>A0AAQ3XCK2</accession>